<evidence type="ECO:0000313" key="2">
    <source>
        <dbReference type="Proteomes" id="UP000309997"/>
    </source>
</evidence>
<comment type="caution">
    <text evidence="1">The sequence shown here is derived from an EMBL/GenBank/DDBJ whole genome shotgun (WGS) entry which is preliminary data.</text>
</comment>
<protein>
    <submittedName>
        <fullName evidence="1">Uncharacterized protein</fullName>
    </submittedName>
</protein>
<dbReference type="Proteomes" id="UP000309997">
    <property type="component" value="Unassembled WGS sequence"/>
</dbReference>
<sequence>MNGAYWGLATLDLLGKLDALDSNEVIEWIMKCQHESGGFAGNIGHDPHMLYTLSAVQVLALFDKLNVLDADKVANYISGLQNEDGSFSGDEWGEVDSRFSYLAICCLSILHRLDKINVEKAVNYIASCKNVDGGFGCTPGGESHAGQIFCCVGALAITGSLHHVDKDLLGWWLCERQVKSGGLNGRPEKLPDVCYSWWVLSSLIMIDRVHWINKDKLAKFILNCQDTENGGISDRPEDAVDVYHTYFGIAGLSLLEYPGLKAIDPAHALPLLISIPATSHSLSKTQEHRNPNNLNIHNSQIGVHISTVTSMALTHNFNHIFPTPSSSSKHKHSLTTTLPFSPKTHTKSHFFSTNIPSRIHNLQNPLPTFTRRLFLPSVSGIWDALTGGNSNAREAVMAIRRGMLLFRQGDVLGSLVEFDKAIELDTRQKAYLWQRGLSLYYVDRFEEGADQFRIDVAQNPNDTEESIWCFLCEAQLYGVDEARKRFLEVGRDPRPVMREAYNMFKDGGDPEKFAAAFSNGQGNEYFYASLYAGLYHEAQKEPEAAKVQIVAACRSPYGQRSDDYMASLAKVHCLCRNWSSD</sequence>
<proteinExistence type="predicted"/>
<reference evidence="1 2" key="1">
    <citation type="journal article" date="2024" name="Plant Biotechnol. J.">
        <title>Genome and CRISPR/Cas9 system of a widespread forest tree (Populus alba) in the world.</title>
        <authorList>
            <person name="Liu Y.J."/>
            <person name="Jiang P.F."/>
            <person name="Han X.M."/>
            <person name="Li X.Y."/>
            <person name="Wang H.M."/>
            <person name="Wang Y.J."/>
            <person name="Wang X.X."/>
            <person name="Zeng Q.Y."/>
        </authorList>
    </citation>
    <scope>NUCLEOTIDE SEQUENCE [LARGE SCALE GENOMIC DNA]</scope>
    <source>
        <strain evidence="2">cv. PAL-ZL1</strain>
    </source>
</reference>
<organism evidence="1 2">
    <name type="scientific">Populus alba</name>
    <name type="common">White poplar</name>
    <dbReference type="NCBI Taxonomy" id="43335"/>
    <lineage>
        <taxon>Eukaryota</taxon>
        <taxon>Viridiplantae</taxon>
        <taxon>Streptophyta</taxon>
        <taxon>Embryophyta</taxon>
        <taxon>Tracheophyta</taxon>
        <taxon>Spermatophyta</taxon>
        <taxon>Magnoliopsida</taxon>
        <taxon>eudicotyledons</taxon>
        <taxon>Gunneridae</taxon>
        <taxon>Pentapetalae</taxon>
        <taxon>rosids</taxon>
        <taxon>fabids</taxon>
        <taxon>Malpighiales</taxon>
        <taxon>Salicaceae</taxon>
        <taxon>Saliceae</taxon>
        <taxon>Populus</taxon>
    </lineage>
</organism>
<accession>A0ACC4B4R4</accession>
<keyword evidence="2" id="KW-1185">Reference proteome</keyword>
<evidence type="ECO:0000313" key="1">
    <source>
        <dbReference type="EMBL" id="KAL3573422.1"/>
    </source>
</evidence>
<name>A0ACC4B4R4_POPAL</name>
<dbReference type="EMBL" id="RCHU02000013">
    <property type="protein sequence ID" value="KAL3573422.1"/>
    <property type="molecule type" value="Genomic_DNA"/>
</dbReference>
<gene>
    <name evidence="1" type="ORF">D5086_024035</name>
</gene>